<sequence length="209" mass="22756">MHRSSESLCFPSHSPRRIQEIIGSLRSSLHDAESAESAALIGKHRYERTLNSCCPESSLETTEMLVGGAGCVGARPDWTEPQSRAGVSSLGARKLALSWNPSTAGRPCNELSPAQGTKKKTMTERLEVRGHLEARCSGVSFQKASDDVVSSSPDSHGSPCSADVFFRHSQRRCQWIAQHANQPSSILSSARRVLEFSGLDFNSFPARSR</sequence>
<dbReference type="EMBL" id="JAULSU010000003">
    <property type="protein sequence ID" value="KAK0622715.1"/>
    <property type="molecule type" value="Genomic_DNA"/>
</dbReference>
<proteinExistence type="predicted"/>
<evidence type="ECO:0000313" key="1">
    <source>
        <dbReference type="EMBL" id="KAK0622715.1"/>
    </source>
</evidence>
<accession>A0AA40C2L6</accession>
<dbReference type="AlphaFoldDB" id="A0AA40C2L6"/>
<gene>
    <name evidence="1" type="ORF">B0T14DRAFT_151816</name>
</gene>
<comment type="caution">
    <text evidence="1">The sequence shown here is derived from an EMBL/GenBank/DDBJ whole genome shotgun (WGS) entry which is preliminary data.</text>
</comment>
<organism evidence="1 2">
    <name type="scientific">Immersiella caudata</name>
    <dbReference type="NCBI Taxonomy" id="314043"/>
    <lineage>
        <taxon>Eukaryota</taxon>
        <taxon>Fungi</taxon>
        <taxon>Dikarya</taxon>
        <taxon>Ascomycota</taxon>
        <taxon>Pezizomycotina</taxon>
        <taxon>Sordariomycetes</taxon>
        <taxon>Sordariomycetidae</taxon>
        <taxon>Sordariales</taxon>
        <taxon>Lasiosphaeriaceae</taxon>
        <taxon>Immersiella</taxon>
    </lineage>
</organism>
<reference evidence="1" key="1">
    <citation type="submission" date="2023-06" db="EMBL/GenBank/DDBJ databases">
        <title>Genome-scale phylogeny and comparative genomics of the fungal order Sordariales.</title>
        <authorList>
            <consortium name="Lawrence Berkeley National Laboratory"/>
            <person name="Hensen N."/>
            <person name="Bonometti L."/>
            <person name="Westerberg I."/>
            <person name="Brannstrom I.O."/>
            <person name="Guillou S."/>
            <person name="Cros-Aarteil S."/>
            <person name="Calhoun S."/>
            <person name="Haridas S."/>
            <person name="Kuo A."/>
            <person name="Mondo S."/>
            <person name="Pangilinan J."/>
            <person name="Riley R."/>
            <person name="Labutti K."/>
            <person name="Andreopoulos B."/>
            <person name="Lipzen A."/>
            <person name="Chen C."/>
            <person name="Yanf M."/>
            <person name="Daum C."/>
            <person name="Ng V."/>
            <person name="Clum A."/>
            <person name="Steindorff A."/>
            <person name="Ohm R."/>
            <person name="Martin F."/>
            <person name="Silar P."/>
            <person name="Natvig D."/>
            <person name="Lalanne C."/>
            <person name="Gautier V."/>
            <person name="Ament-Velasquez S.L."/>
            <person name="Kruys A."/>
            <person name="Hutchinson M.I."/>
            <person name="Powell A.J."/>
            <person name="Barry K."/>
            <person name="Miller A.N."/>
            <person name="Grigoriev I.V."/>
            <person name="Debuchy R."/>
            <person name="Gladieux P."/>
            <person name="Thoren M.H."/>
            <person name="Johannesson H."/>
        </authorList>
    </citation>
    <scope>NUCLEOTIDE SEQUENCE</scope>
    <source>
        <strain evidence="1">CBS 606.72</strain>
    </source>
</reference>
<dbReference type="Proteomes" id="UP001175000">
    <property type="component" value="Unassembled WGS sequence"/>
</dbReference>
<evidence type="ECO:0000313" key="2">
    <source>
        <dbReference type="Proteomes" id="UP001175000"/>
    </source>
</evidence>
<protein>
    <submittedName>
        <fullName evidence="1">Uncharacterized protein</fullName>
    </submittedName>
</protein>
<keyword evidence="2" id="KW-1185">Reference proteome</keyword>
<name>A0AA40C2L6_9PEZI</name>